<dbReference type="EMBL" id="NEDP02005560">
    <property type="protein sequence ID" value="OWF38638.1"/>
    <property type="molecule type" value="Genomic_DNA"/>
</dbReference>
<keyword evidence="5" id="KW-1185">Reference proteome</keyword>
<organism evidence="4 5">
    <name type="scientific">Mizuhopecten yessoensis</name>
    <name type="common">Japanese scallop</name>
    <name type="synonym">Patinopecten yessoensis</name>
    <dbReference type="NCBI Taxonomy" id="6573"/>
    <lineage>
        <taxon>Eukaryota</taxon>
        <taxon>Metazoa</taxon>
        <taxon>Spiralia</taxon>
        <taxon>Lophotrochozoa</taxon>
        <taxon>Mollusca</taxon>
        <taxon>Bivalvia</taxon>
        <taxon>Autobranchia</taxon>
        <taxon>Pteriomorphia</taxon>
        <taxon>Pectinida</taxon>
        <taxon>Pectinoidea</taxon>
        <taxon>Pectinidae</taxon>
        <taxon>Mizuhopecten</taxon>
    </lineage>
</organism>
<evidence type="ECO:0000313" key="4">
    <source>
        <dbReference type="EMBL" id="OWF38638.1"/>
    </source>
</evidence>
<dbReference type="AlphaFoldDB" id="A0A210PQ85"/>
<proteinExistence type="predicted"/>
<dbReference type="SMART" id="SM00741">
    <property type="entry name" value="SapB"/>
    <property type="match status" value="1"/>
</dbReference>
<sequence length="244" mass="26001">MKQSFALLAVVALLSQTFALPFVGSVNQKQHYITQLVQVPDRGNLGVDLCPTCIQFTDQAIDVLLNIILNSGVVGTCGTLCSALATKTGSQALGAVCNILCDVVGIEEFVKLLQKADLDPIYFCELLKTCAINDNGDAKITTFSVSPSSGPQGTFRIDFGYTSMNGTGTGEIVLEVMTVDGIPVESGFIHELAQAGNYTSSFSLKAQPDPNCDPSQGPCEQWIPGDYDVKIGKQLLYDKSSSKT</sequence>
<dbReference type="OrthoDB" id="17754at2759"/>
<evidence type="ECO:0000256" key="1">
    <source>
        <dbReference type="ARBA" id="ARBA00023157"/>
    </source>
</evidence>
<reference evidence="4 5" key="1">
    <citation type="journal article" date="2017" name="Nat. Ecol. Evol.">
        <title>Scallop genome provides insights into evolution of bilaterian karyotype and development.</title>
        <authorList>
            <person name="Wang S."/>
            <person name="Zhang J."/>
            <person name="Jiao W."/>
            <person name="Li J."/>
            <person name="Xun X."/>
            <person name="Sun Y."/>
            <person name="Guo X."/>
            <person name="Huan P."/>
            <person name="Dong B."/>
            <person name="Zhang L."/>
            <person name="Hu X."/>
            <person name="Sun X."/>
            <person name="Wang J."/>
            <person name="Zhao C."/>
            <person name="Wang Y."/>
            <person name="Wang D."/>
            <person name="Huang X."/>
            <person name="Wang R."/>
            <person name="Lv J."/>
            <person name="Li Y."/>
            <person name="Zhang Z."/>
            <person name="Liu B."/>
            <person name="Lu W."/>
            <person name="Hui Y."/>
            <person name="Liang J."/>
            <person name="Zhou Z."/>
            <person name="Hou R."/>
            <person name="Li X."/>
            <person name="Liu Y."/>
            <person name="Li H."/>
            <person name="Ning X."/>
            <person name="Lin Y."/>
            <person name="Zhao L."/>
            <person name="Xing Q."/>
            <person name="Dou J."/>
            <person name="Li Y."/>
            <person name="Mao J."/>
            <person name="Guo H."/>
            <person name="Dou H."/>
            <person name="Li T."/>
            <person name="Mu C."/>
            <person name="Jiang W."/>
            <person name="Fu Q."/>
            <person name="Fu X."/>
            <person name="Miao Y."/>
            <person name="Liu J."/>
            <person name="Yu Q."/>
            <person name="Li R."/>
            <person name="Liao H."/>
            <person name="Li X."/>
            <person name="Kong Y."/>
            <person name="Jiang Z."/>
            <person name="Chourrout D."/>
            <person name="Li R."/>
            <person name="Bao Z."/>
        </authorList>
    </citation>
    <scope>NUCLEOTIDE SEQUENCE [LARGE SCALE GENOMIC DNA]</scope>
    <source>
        <strain evidence="4 5">PY_sf001</strain>
    </source>
</reference>
<dbReference type="Proteomes" id="UP000242188">
    <property type="component" value="Unassembled WGS sequence"/>
</dbReference>
<protein>
    <submittedName>
        <fullName evidence="4">Countin-1</fullName>
    </submittedName>
</protein>
<dbReference type="InterPro" id="IPR008139">
    <property type="entry name" value="SaposinB_dom"/>
</dbReference>
<feature type="domain" description="Saposin B-type" evidence="3">
    <location>
        <begin position="46"/>
        <end position="134"/>
    </location>
</feature>
<feature type="chain" id="PRO_5012645656" evidence="2">
    <location>
        <begin position="20"/>
        <end position="244"/>
    </location>
</feature>
<evidence type="ECO:0000256" key="2">
    <source>
        <dbReference type="SAM" id="SignalP"/>
    </source>
</evidence>
<accession>A0A210PQ85</accession>
<evidence type="ECO:0000313" key="5">
    <source>
        <dbReference type="Proteomes" id="UP000242188"/>
    </source>
</evidence>
<dbReference type="PROSITE" id="PS50015">
    <property type="entry name" value="SAP_B"/>
    <property type="match status" value="1"/>
</dbReference>
<evidence type="ECO:0000259" key="3">
    <source>
        <dbReference type="PROSITE" id="PS50015"/>
    </source>
</evidence>
<feature type="signal peptide" evidence="2">
    <location>
        <begin position="1"/>
        <end position="19"/>
    </location>
</feature>
<comment type="caution">
    <text evidence="4">The sequence shown here is derived from an EMBL/GenBank/DDBJ whole genome shotgun (WGS) entry which is preliminary data.</text>
</comment>
<keyword evidence="2" id="KW-0732">Signal</keyword>
<name>A0A210PQ85_MIZYE</name>
<keyword evidence="1" id="KW-1015">Disulfide bond</keyword>
<gene>
    <name evidence="4" type="ORF">KP79_PYT09960</name>
</gene>